<dbReference type="InterPro" id="IPR003835">
    <property type="entry name" value="Glyco_trans_19"/>
</dbReference>
<dbReference type="GO" id="GO:0009245">
    <property type="term" value="P:lipid A biosynthetic process"/>
    <property type="evidence" value="ECO:0007669"/>
    <property type="project" value="UniProtKB-KW"/>
</dbReference>
<keyword evidence="6 10" id="KW-0328">Glycosyltransferase</keyword>
<sequence length="210" mass="24187">MKLLVCALEPSSNIHLKEMLKHTKNIELYGIFDKNLGNPMYDISQMAIMGIVDALKKLRWFFRVADEMVELASKCDKVLLMDSSGFNLPLAKKIKERYPNKEIIYYTLPQVWASRPKRVIKLEKYCDKLLGILPFEIEMYKSKKAQYVGHPLLDEITVSRNNAENNSIAFLAGSRASEITRLMPIFREVRLSLNDKKATLVIPASFDEKK</sequence>
<dbReference type="EC" id="2.4.1.182" evidence="2"/>
<evidence type="ECO:0000256" key="9">
    <source>
        <dbReference type="ARBA" id="ARBA00048975"/>
    </source>
</evidence>
<protein>
    <recommendedName>
        <fullName evidence="3">Lipid-A-disaccharide synthase</fullName>
        <ecNumber evidence="2">2.4.1.182</ecNumber>
    </recommendedName>
</protein>
<comment type="function">
    <text evidence="1">Condensation of UDP-2,3-diacylglucosamine and 2,3-diacylglucosamine-1-phosphate to form lipid A disaccharide, a precursor of lipid A, a phosphorylated glycolipid that anchors the lipopolysaccharide to the outer membrane of the cell.</text>
</comment>
<evidence type="ECO:0000256" key="5">
    <source>
        <dbReference type="ARBA" id="ARBA00022556"/>
    </source>
</evidence>
<reference evidence="10" key="1">
    <citation type="submission" date="2015-11" db="EMBL/GenBank/DDBJ databases">
        <authorList>
            <person name="Zhang Y."/>
            <person name="Guo Z."/>
        </authorList>
    </citation>
    <scope>NUCLEOTIDE SEQUENCE</scope>
    <source>
        <strain evidence="10">BN30871</strain>
    </source>
</reference>
<dbReference type="PANTHER" id="PTHR30372">
    <property type="entry name" value="LIPID-A-DISACCHARIDE SYNTHASE"/>
    <property type="match status" value="1"/>
</dbReference>
<dbReference type="Pfam" id="PF02684">
    <property type="entry name" value="LpxB"/>
    <property type="match status" value="1"/>
</dbReference>
<dbReference type="PANTHER" id="PTHR30372:SF4">
    <property type="entry name" value="LIPID-A-DISACCHARIDE SYNTHASE, MITOCHONDRIAL-RELATED"/>
    <property type="match status" value="1"/>
</dbReference>
<evidence type="ECO:0000256" key="3">
    <source>
        <dbReference type="ARBA" id="ARBA00020902"/>
    </source>
</evidence>
<dbReference type="GO" id="GO:0005543">
    <property type="term" value="F:phospholipid binding"/>
    <property type="evidence" value="ECO:0007669"/>
    <property type="project" value="TreeGrafter"/>
</dbReference>
<accession>A0A0S4XP27</accession>
<evidence type="ECO:0000313" key="10">
    <source>
        <dbReference type="EMBL" id="CUV65685.1"/>
    </source>
</evidence>
<keyword evidence="7 10" id="KW-0808">Transferase</keyword>
<evidence type="ECO:0000256" key="1">
    <source>
        <dbReference type="ARBA" id="ARBA00002056"/>
    </source>
</evidence>
<evidence type="ECO:0000256" key="6">
    <source>
        <dbReference type="ARBA" id="ARBA00022676"/>
    </source>
</evidence>
<evidence type="ECO:0000256" key="4">
    <source>
        <dbReference type="ARBA" id="ARBA00022516"/>
    </source>
</evidence>
<proteinExistence type="predicted"/>
<evidence type="ECO:0000256" key="8">
    <source>
        <dbReference type="ARBA" id="ARBA00023098"/>
    </source>
</evidence>
<dbReference type="GO" id="GO:0008915">
    <property type="term" value="F:lipid-A-disaccharide synthase activity"/>
    <property type="evidence" value="ECO:0007669"/>
    <property type="project" value="UniProtKB-EC"/>
</dbReference>
<comment type="catalytic activity">
    <reaction evidence="9">
        <text>a lipid X + a UDP-2-N,3-O-bis[(3R)-3-hydroxyacyl]-alpha-D-glucosamine = a lipid A disaccharide + UDP + H(+)</text>
        <dbReference type="Rhea" id="RHEA:67828"/>
        <dbReference type="ChEBI" id="CHEBI:15378"/>
        <dbReference type="ChEBI" id="CHEBI:58223"/>
        <dbReference type="ChEBI" id="CHEBI:137748"/>
        <dbReference type="ChEBI" id="CHEBI:176338"/>
        <dbReference type="ChEBI" id="CHEBI:176343"/>
        <dbReference type="EC" id="2.4.1.182"/>
    </reaction>
</comment>
<keyword evidence="4" id="KW-0444">Lipid biosynthesis</keyword>
<evidence type="ECO:0000256" key="2">
    <source>
        <dbReference type="ARBA" id="ARBA00012687"/>
    </source>
</evidence>
<dbReference type="AlphaFoldDB" id="A0A0S4XP27"/>
<keyword evidence="5" id="KW-0441">Lipid A biosynthesis</keyword>
<organism evidence="10">
    <name type="scientific">Sulfurovum sp. enrichment culture clone C5</name>
    <dbReference type="NCBI Taxonomy" id="497650"/>
    <lineage>
        <taxon>Bacteria</taxon>
        <taxon>Pseudomonadati</taxon>
        <taxon>Campylobacterota</taxon>
        <taxon>Epsilonproteobacteria</taxon>
        <taxon>Campylobacterales</taxon>
        <taxon>Sulfurovaceae</taxon>
        <taxon>Sulfurovum</taxon>
        <taxon>environmental samples</taxon>
    </lineage>
</organism>
<evidence type="ECO:0000256" key="7">
    <source>
        <dbReference type="ARBA" id="ARBA00022679"/>
    </source>
</evidence>
<name>A0A0S4XP27_9BACT</name>
<gene>
    <name evidence="10" type="primary">lpxB</name>
    <name evidence="10" type="ORF">BN3087_410016</name>
</gene>
<dbReference type="EMBL" id="FAXN01000042">
    <property type="protein sequence ID" value="CUV65685.1"/>
    <property type="molecule type" value="Genomic_DNA"/>
</dbReference>
<dbReference type="GO" id="GO:0016020">
    <property type="term" value="C:membrane"/>
    <property type="evidence" value="ECO:0007669"/>
    <property type="project" value="GOC"/>
</dbReference>
<keyword evidence="8" id="KW-0443">Lipid metabolism</keyword>